<evidence type="ECO:0000256" key="7">
    <source>
        <dbReference type="RuleBase" id="RU363032"/>
    </source>
</evidence>
<keyword evidence="3" id="KW-1003">Cell membrane</keyword>
<evidence type="ECO:0000256" key="6">
    <source>
        <dbReference type="ARBA" id="ARBA00023136"/>
    </source>
</evidence>
<sequence length="328" mass="36523">MGFSLVFSYIKNRLLFNLLSLWIVLTLTFLVMKTIPGDPFNDEGCNVLSEEVLQTLKARYGLDKPLYKQYIQYLYSLAKLDFGNSLVYKDRKVVSIIATGFPISAILGLQSLLISIGGGIVLGTVAALKKKKPRRYILGASIIQISIPAFIFATLLQYLFAVKIPLLPIACWGNFSHTILPTLALAVTPMAFIIQLTYSSVASALKKDYVLLAYAKGLSPLKVILKHILPYAIFPTISYSAFLITTIITGTFAIENIFCIPGLGKWFISSIKQRDYPVALGLSVFYGTLFMLSSLLSDLLQAFIDPEIRYAYRKEKNKTIKAIQIEES</sequence>
<dbReference type="PANTHER" id="PTHR43163:SF6">
    <property type="entry name" value="DIPEPTIDE TRANSPORT SYSTEM PERMEASE PROTEIN DPPB-RELATED"/>
    <property type="match status" value="1"/>
</dbReference>
<dbReference type="PROSITE" id="PS50928">
    <property type="entry name" value="ABC_TM1"/>
    <property type="match status" value="1"/>
</dbReference>
<dbReference type="Pfam" id="PF00528">
    <property type="entry name" value="BPD_transp_1"/>
    <property type="match status" value="1"/>
</dbReference>
<evidence type="ECO:0000256" key="2">
    <source>
        <dbReference type="ARBA" id="ARBA00022448"/>
    </source>
</evidence>
<protein>
    <submittedName>
        <fullName evidence="9">Oligopeptide transport system permease protein oppB,oligopeptide transporter permease,nickel ABC transporter, permease subunit NikB,Binding-protein-dependent transport system inner membrane component</fullName>
    </submittedName>
</protein>
<dbReference type="GO" id="GO:0055085">
    <property type="term" value="P:transmembrane transport"/>
    <property type="evidence" value="ECO:0007669"/>
    <property type="project" value="InterPro"/>
</dbReference>
<keyword evidence="10" id="KW-1185">Reference proteome</keyword>
<dbReference type="Pfam" id="PF19300">
    <property type="entry name" value="BPD_transp_1_N"/>
    <property type="match status" value="1"/>
</dbReference>
<dbReference type="InterPro" id="IPR035906">
    <property type="entry name" value="MetI-like_sf"/>
</dbReference>
<dbReference type="KEGG" id="csee:C10C_0174"/>
<keyword evidence="2 7" id="KW-0813">Transport</keyword>
<evidence type="ECO:0000256" key="3">
    <source>
        <dbReference type="ARBA" id="ARBA00022475"/>
    </source>
</evidence>
<dbReference type="Proteomes" id="UP000244926">
    <property type="component" value="Chromosome I"/>
</dbReference>
<dbReference type="InterPro" id="IPR000515">
    <property type="entry name" value="MetI-like"/>
</dbReference>
<keyword evidence="6 7" id="KW-0472">Membrane</keyword>
<accession>A0A2R8FAB6</accession>
<feature type="transmembrane region" description="Helical" evidence="7">
    <location>
        <begin position="179"/>
        <end position="198"/>
    </location>
</feature>
<keyword evidence="5 7" id="KW-1133">Transmembrane helix</keyword>
<dbReference type="Gene3D" id="1.10.3720.10">
    <property type="entry name" value="MetI-like"/>
    <property type="match status" value="1"/>
</dbReference>
<organism evidence="9 10">
    <name type="scientific">Chlamydia serpentis</name>
    <dbReference type="NCBI Taxonomy" id="1967782"/>
    <lineage>
        <taxon>Bacteria</taxon>
        <taxon>Pseudomonadati</taxon>
        <taxon>Chlamydiota</taxon>
        <taxon>Chlamydiia</taxon>
        <taxon>Chlamydiales</taxon>
        <taxon>Chlamydiaceae</taxon>
        <taxon>Chlamydia/Chlamydophila group</taxon>
        <taxon>Chlamydia</taxon>
    </lineage>
</organism>
<feature type="transmembrane region" description="Helical" evidence="7">
    <location>
        <begin position="136"/>
        <end position="159"/>
    </location>
</feature>
<proteinExistence type="inferred from homology"/>
<comment type="similarity">
    <text evidence="7">Belongs to the binding-protein-dependent transport system permease family.</text>
</comment>
<name>A0A2R8FAB6_9CHLA</name>
<dbReference type="InterPro" id="IPR045621">
    <property type="entry name" value="BPD_transp_1_N"/>
</dbReference>
<dbReference type="AlphaFoldDB" id="A0A2R8FAB6"/>
<feature type="transmembrane region" description="Helical" evidence="7">
    <location>
        <begin position="14"/>
        <end position="32"/>
    </location>
</feature>
<reference evidence="10" key="1">
    <citation type="submission" date="2017-11" db="EMBL/GenBank/DDBJ databases">
        <authorList>
            <person name="Seth-Smith MB H."/>
        </authorList>
    </citation>
    <scope>NUCLEOTIDE SEQUENCE [LARGE SCALE GENOMIC DNA]</scope>
</reference>
<evidence type="ECO:0000256" key="4">
    <source>
        <dbReference type="ARBA" id="ARBA00022692"/>
    </source>
</evidence>
<gene>
    <name evidence="9" type="primary">oppB</name>
    <name evidence="9" type="ORF">C10C_0174</name>
</gene>
<comment type="subcellular location">
    <subcellularLocation>
        <location evidence="1 7">Cell membrane</location>
        <topology evidence="1 7">Multi-pass membrane protein</topology>
    </subcellularLocation>
</comment>
<feature type="transmembrane region" description="Helical" evidence="7">
    <location>
        <begin position="276"/>
        <end position="296"/>
    </location>
</feature>
<evidence type="ECO:0000256" key="5">
    <source>
        <dbReference type="ARBA" id="ARBA00022989"/>
    </source>
</evidence>
<keyword evidence="4 7" id="KW-0812">Transmembrane</keyword>
<feature type="transmembrane region" description="Helical" evidence="7">
    <location>
        <begin position="239"/>
        <end position="264"/>
    </location>
</feature>
<dbReference type="CDD" id="cd06261">
    <property type="entry name" value="TM_PBP2"/>
    <property type="match status" value="1"/>
</dbReference>
<feature type="transmembrane region" description="Helical" evidence="7">
    <location>
        <begin position="93"/>
        <end position="124"/>
    </location>
</feature>
<evidence type="ECO:0000256" key="1">
    <source>
        <dbReference type="ARBA" id="ARBA00004651"/>
    </source>
</evidence>
<feature type="domain" description="ABC transmembrane type-1" evidence="8">
    <location>
        <begin position="101"/>
        <end position="301"/>
    </location>
</feature>
<evidence type="ECO:0000259" key="8">
    <source>
        <dbReference type="PROSITE" id="PS50928"/>
    </source>
</evidence>
<evidence type="ECO:0000313" key="9">
    <source>
        <dbReference type="EMBL" id="SPN73355.1"/>
    </source>
</evidence>
<dbReference type="SUPFAM" id="SSF161098">
    <property type="entry name" value="MetI-like"/>
    <property type="match status" value="1"/>
</dbReference>
<dbReference type="GO" id="GO:0005886">
    <property type="term" value="C:plasma membrane"/>
    <property type="evidence" value="ECO:0007669"/>
    <property type="project" value="UniProtKB-SubCell"/>
</dbReference>
<evidence type="ECO:0000313" key="10">
    <source>
        <dbReference type="Proteomes" id="UP000244926"/>
    </source>
</evidence>
<dbReference type="PANTHER" id="PTHR43163">
    <property type="entry name" value="DIPEPTIDE TRANSPORT SYSTEM PERMEASE PROTEIN DPPB-RELATED"/>
    <property type="match status" value="1"/>
</dbReference>
<dbReference type="EMBL" id="LT993738">
    <property type="protein sequence ID" value="SPN73355.1"/>
    <property type="molecule type" value="Genomic_DNA"/>
</dbReference>